<keyword evidence="17" id="KW-1185">Reference proteome</keyword>
<dbReference type="PANTHER" id="PTHR11406">
    <property type="entry name" value="PHOSPHOGLYCERATE KINASE"/>
    <property type="match status" value="1"/>
</dbReference>
<comment type="subunit">
    <text evidence="4 12">Monomer.</text>
</comment>
<evidence type="ECO:0000256" key="10">
    <source>
        <dbReference type="ARBA" id="ARBA00022840"/>
    </source>
</evidence>
<keyword evidence="7 12" id="KW-0808">Transferase</keyword>
<dbReference type="Pfam" id="PF00162">
    <property type="entry name" value="PGK"/>
    <property type="match status" value="1"/>
</dbReference>
<dbReference type="GO" id="GO:0006094">
    <property type="term" value="P:gluconeogenesis"/>
    <property type="evidence" value="ECO:0007669"/>
    <property type="project" value="TreeGrafter"/>
</dbReference>
<feature type="binding site" evidence="12">
    <location>
        <position position="37"/>
    </location>
    <ligand>
        <name>substrate</name>
    </ligand>
</feature>
<feature type="binding site" evidence="12 13">
    <location>
        <begin position="60"/>
        <end position="63"/>
    </location>
    <ligand>
        <name>substrate</name>
    </ligand>
</feature>
<keyword evidence="8 12" id="KW-0547">Nucleotide-binding</keyword>
<proteinExistence type="inferred from homology"/>
<dbReference type="FunFam" id="3.40.50.1260:FF:000006">
    <property type="entry name" value="Phosphoglycerate kinase"/>
    <property type="match status" value="1"/>
</dbReference>
<reference evidence="16 17" key="1">
    <citation type="submission" date="2020-07" db="EMBL/GenBank/DDBJ databases">
        <title>Complete genome and description of Selenomonas timonensis sp. nov., a new bacterium isolated from a gingivitis subject.</title>
        <authorList>
            <person name="Antezack A."/>
        </authorList>
    </citation>
    <scope>NUCLEOTIDE SEQUENCE [LARGE SCALE GENOMIC DNA]</scope>
    <source>
        <strain evidence="16 17">Marseille-Q3039</strain>
    </source>
</reference>
<keyword evidence="12" id="KW-0963">Cytoplasm</keyword>
<evidence type="ECO:0000313" key="16">
    <source>
        <dbReference type="EMBL" id="QNH54500.1"/>
    </source>
</evidence>
<evidence type="ECO:0000256" key="1">
    <source>
        <dbReference type="ARBA" id="ARBA00000642"/>
    </source>
</evidence>
<dbReference type="GO" id="GO:0005524">
    <property type="term" value="F:ATP binding"/>
    <property type="evidence" value="ECO:0007669"/>
    <property type="project" value="UniProtKB-KW"/>
</dbReference>
<dbReference type="InterPro" id="IPR015824">
    <property type="entry name" value="Phosphoglycerate_kinase_N"/>
</dbReference>
<protein>
    <recommendedName>
        <fullName evidence="6 12">Phosphoglycerate kinase</fullName>
        <ecNumber evidence="5 12">2.7.2.3</ecNumber>
    </recommendedName>
</protein>
<dbReference type="SUPFAM" id="SSF53748">
    <property type="entry name" value="Phosphoglycerate kinase"/>
    <property type="match status" value="1"/>
</dbReference>
<keyword evidence="9 12" id="KW-0418">Kinase</keyword>
<dbReference type="PROSITE" id="PS00111">
    <property type="entry name" value="PGLYCERATE_KINASE"/>
    <property type="match status" value="1"/>
</dbReference>
<name>A0A7G7VK57_9FIRM</name>
<accession>A0A7G7VK57</accession>
<feature type="binding site" evidence="12 13">
    <location>
        <begin position="21"/>
        <end position="23"/>
    </location>
    <ligand>
        <name>substrate</name>
    </ligand>
</feature>
<dbReference type="GO" id="GO:0043531">
    <property type="term" value="F:ADP binding"/>
    <property type="evidence" value="ECO:0007669"/>
    <property type="project" value="TreeGrafter"/>
</dbReference>
<evidence type="ECO:0000256" key="2">
    <source>
        <dbReference type="ARBA" id="ARBA00004838"/>
    </source>
</evidence>
<dbReference type="RefSeq" id="WP_185980471.1">
    <property type="nucleotide sequence ID" value="NZ_CP060204.1"/>
</dbReference>
<feature type="binding site" evidence="12 14">
    <location>
        <position position="202"/>
    </location>
    <ligand>
        <name>ATP</name>
        <dbReference type="ChEBI" id="CHEBI:30616"/>
    </ligand>
</feature>
<organism evidence="16 17">
    <name type="scientific">Selenomonas timonae</name>
    <dbReference type="NCBI Taxonomy" id="2754044"/>
    <lineage>
        <taxon>Bacteria</taxon>
        <taxon>Bacillati</taxon>
        <taxon>Bacillota</taxon>
        <taxon>Negativicutes</taxon>
        <taxon>Selenomonadales</taxon>
        <taxon>Selenomonadaceae</taxon>
        <taxon>Selenomonas</taxon>
    </lineage>
</organism>
<comment type="similarity">
    <text evidence="3 12 15">Belongs to the phosphoglycerate kinase family.</text>
</comment>
<evidence type="ECO:0000256" key="4">
    <source>
        <dbReference type="ARBA" id="ARBA00011245"/>
    </source>
</evidence>
<dbReference type="Gene3D" id="3.40.50.1260">
    <property type="entry name" value="Phosphoglycerate kinase, N-terminal domain"/>
    <property type="match status" value="2"/>
</dbReference>
<feature type="binding site" evidence="12">
    <location>
        <position position="119"/>
    </location>
    <ligand>
        <name>substrate</name>
    </ligand>
</feature>
<feature type="binding site" evidence="12">
    <location>
        <position position="152"/>
    </location>
    <ligand>
        <name>substrate</name>
    </ligand>
</feature>
<evidence type="ECO:0000256" key="12">
    <source>
        <dbReference type="HAMAP-Rule" id="MF_00145"/>
    </source>
</evidence>
<dbReference type="GO" id="GO:0005829">
    <property type="term" value="C:cytosol"/>
    <property type="evidence" value="ECO:0007669"/>
    <property type="project" value="TreeGrafter"/>
</dbReference>
<dbReference type="InterPro" id="IPR015911">
    <property type="entry name" value="Phosphoglycerate_kinase_CS"/>
</dbReference>
<dbReference type="InterPro" id="IPR001576">
    <property type="entry name" value="Phosphoglycerate_kinase"/>
</dbReference>
<evidence type="ECO:0000256" key="11">
    <source>
        <dbReference type="ARBA" id="ARBA00023152"/>
    </source>
</evidence>
<gene>
    <name evidence="12" type="primary">pgk</name>
    <name evidence="16" type="ORF">H1B31_00530</name>
</gene>
<evidence type="ECO:0000256" key="9">
    <source>
        <dbReference type="ARBA" id="ARBA00022777"/>
    </source>
</evidence>
<dbReference type="CDD" id="cd00318">
    <property type="entry name" value="Phosphoglycerate_kinase"/>
    <property type="match status" value="1"/>
</dbReference>
<evidence type="ECO:0000256" key="13">
    <source>
        <dbReference type="PIRSR" id="PIRSR000724-1"/>
    </source>
</evidence>
<evidence type="ECO:0000256" key="7">
    <source>
        <dbReference type="ARBA" id="ARBA00022679"/>
    </source>
</evidence>
<dbReference type="GO" id="GO:0004618">
    <property type="term" value="F:phosphoglycerate kinase activity"/>
    <property type="evidence" value="ECO:0007669"/>
    <property type="project" value="UniProtKB-UniRule"/>
</dbReference>
<evidence type="ECO:0000256" key="8">
    <source>
        <dbReference type="ARBA" id="ARBA00022741"/>
    </source>
</evidence>
<feature type="binding site" evidence="13">
    <location>
        <position position="119"/>
    </location>
    <ligand>
        <name>(2R)-3-phosphoglycerate</name>
        <dbReference type="ChEBI" id="CHEBI:58272"/>
    </ligand>
</feature>
<dbReference type="AlphaFoldDB" id="A0A7G7VK57"/>
<dbReference type="Proteomes" id="UP000515480">
    <property type="component" value="Chromosome"/>
</dbReference>
<dbReference type="HAMAP" id="MF_00145">
    <property type="entry name" value="Phosphoglyc_kinase"/>
    <property type="match status" value="1"/>
</dbReference>
<evidence type="ECO:0000256" key="6">
    <source>
        <dbReference type="ARBA" id="ARBA00016471"/>
    </source>
</evidence>
<evidence type="ECO:0000256" key="5">
    <source>
        <dbReference type="ARBA" id="ARBA00013061"/>
    </source>
</evidence>
<feature type="binding site" evidence="13">
    <location>
        <position position="152"/>
    </location>
    <ligand>
        <name>(2R)-3-phosphoglycerate</name>
        <dbReference type="ChEBI" id="CHEBI:58272"/>
    </ligand>
</feature>
<dbReference type="EC" id="2.7.2.3" evidence="5 12"/>
<dbReference type="FunFam" id="3.40.50.1260:FF:000003">
    <property type="entry name" value="Phosphoglycerate kinase"/>
    <property type="match status" value="1"/>
</dbReference>
<evidence type="ECO:0000256" key="15">
    <source>
        <dbReference type="RuleBase" id="RU000532"/>
    </source>
</evidence>
<evidence type="ECO:0000256" key="3">
    <source>
        <dbReference type="ARBA" id="ARBA00008982"/>
    </source>
</evidence>
<comment type="pathway">
    <text evidence="2 12">Carbohydrate degradation; glycolysis; pyruvate from D-glyceraldehyde 3-phosphate: step 2/5.</text>
</comment>
<evidence type="ECO:0000313" key="17">
    <source>
        <dbReference type="Proteomes" id="UP000515480"/>
    </source>
</evidence>
<dbReference type="GO" id="GO:0006096">
    <property type="term" value="P:glycolytic process"/>
    <property type="evidence" value="ECO:0007669"/>
    <property type="project" value="UniProtKB-UniRule"/>
</dbReference>
<dbReference type="PRINTS" id="PR00477">
    <property type="entry name" value="PHGLYCKINASE"/>
</dbReference>
<evidence type="ECO:0000256" key="14">
    <source>
        <dbReference type="PIRSR" id="PIRSR000724-2"/>
    </source>
</evidence>
<keyword evidence="11 12" id="KW-0324">Glycolysis</keyword>
<dbReference type="PIRSF" id="PIRSF000724">
    <property type="entry name" value="Pgk"/>
    <property type="match status" value="1"/>
</dbReference>
<keyword evidence="10 12" id="KW-0067">ATP-binding</keyword>
<feature type="binding site" evidence="12 14">
    <location>
        <begin position="353"/>
        <end position="356"/>
    </location>
    <ligand>
        <name>ATP</name>
        <dbReference type="ChEBI" id="CHEBI:30616"/>
    </ligand>
</feature>
<comment type="subcellular location">
    <subcellularLocation>
        <location evidence="12">Cytoplasm</location>
    </subcellularLocation>
</comment>
<comment type="caution">
    <text evidence="12">Lacks conserved residue(s) required for the propagation of feature annotation.</text>
</comment>
<feature type="binding site" evidence="12 14">
    <location>
        <position position="324"/>
    </location>
    <ligand>
        <name>ATP</name>
        <dbReference type="ChEBI" id="CHEBI:30616"/>
    </ligand>
</feature>
<dbReference type="InterPro" id="IPR036043">
    <property type="entry name" value="Phosphoglycerate_kinase_sf"/>
</dbReference>
<dbReference type="UniPathway" id="UPA00109">
    <property type="reaction ID" value="UER00185"/>
</dbReference>
<dbReference type="PANTHER" id="PTHR11406:SF23">
    <property type="entry name" value="PHOSPHOGLYCERATE KINASE 1, CHLOROPLASTIC-RELATED"/>
    <property type="match status" value="1"/>
</dbReference>
<sequence length="397" mass="42415">MNKKTMLHIEPHGKKVFVRVDFNVPMDENQHITNDTRIRATLPTIQHLLNAGAAVILACHVGRPTEAREPQFSTRPIVARLEECLGQPVKWAPDCVGPEAEKAAADLKPGEVLLLENLRYHKAEKKNDPEFAKQLASLADIAVDDAFGVAHRAHASNVGITAYLETVAGFLMEKEINYIGKTLENPKRPFVAIIGGAKVSDKIGVIENMIDKVDTIIIGGGMAHTFDASKGYPVGDSLVERDKIDLAKELLEKAEKKGVKVVLPVDLVIADKFAADANTKIVDVDKVPDGWQALDSGPKTSQEYVNALKGAKTVIWNGPMGVFEFDAFAKGTEAVARAVAQATKEGAISIVGGGDSIAALKKTGLSEKISHISTGGGATLELLEGKVLPGIAALADE</sequence>
<dbReference type="EMBL" id="CP060204">
    <property type="protein sequence ID" value="QNH54500.1"/>
    <property type="molecule type" value="Genomic_DNA"/>
</dbReference>
<feature type="binding site" evidence="13">
    <location>
        <position position="37"/>
    </location>
    <ligand>
        <name>(2R)-3-phosphoglycerate</name>
        <dbReference type="ChEBI" id="CHEBI:58272"/>
    </ligand>
</feature>
<comment type="catalytic activity">
    <reaction evidence="1 12 15">
        <text>(2R)-3-phosphoglycerate + ATP = (2R)-3-phospho-glyceroyl phosphate + ADP</text>
        <dbReference type="Rhea" id="RHEA:14801"/>
        <dbReference type="ChEBI" id="CHEBI:30616"/>
        <dbReference type="ChEBI" id="CHEBI:57604"/>
        <dbReference type="ChEBI" id="CHEBI:58272"/>
        <dbReference type="ChEBI" id="CHEBI:456216"/>
        <dbReference type="EC" id="2.7.2.3"/>
    </reaction>
</comment>
<dbReference type="KEGG" id="stim:H1B31_00530"/>